<dbReference type="Proteomes" id="UP000504634">
    <property type="component" value="Unplaced"/>
</dbReference>
<dbReference type="Pfam" id="PF15430">
    <property type="entry name" value="SVWC"/>
    <property type="match status" value="1"/>
</dbReference>
<dbReference type="GO" id="GO:0005576">
    <property type="term" value="C:extracellular region"/>
    <property type="evidence" value="ECO:0007669"/>
    <property type="project" value="UniProtKB-SubCell"/>
</dbReference>
<evidence type="ECO:0000313" key="5">
    <source>
        <dbReference type="RefSeq" id="XP_030374760.1"/>
    </source>
</evidence>
<name>A0A6J2TH36_DROLE</name>
<dbReference type="InterPro" id="IPR029277">
    <property type="entry name" value="SVWC_dom"/>
</dbReference>
<dbReference type="GeneID" id="115624274"/>
<dbReference type="AlphaFoldDB" id="A0A6J2TH36"/>
<evidence type="ECO:0000313" key="4">
    <source>
        <dbReference type="Proteomes" id="UP000504634"/>
    </source>
</evidence>
<dbReference type="CTD" id="318146"/>
<evidence type="ECO:0000256" key="1">
    <source>
        <dbReference type="ARBA" id="ARBA00004613"/>
    </source>
</evidence>
<feature type="domain" description="Single" evidence="3">
    <location>
        <begin position="2"/>
        <end position="57"/>
    </location>
</feature>
<organism evidence="4 5">
    <name type="scientific">Drosophila lebanonensis</name>
    <name type="common">Fruit fly</name>
    <name type="synonym">Scaptodrosophila lebanonensis</name>
    <dbReference type="NCBI Taxonomy" id="7225"/>
    <lineage>
        <taxon>Eukaryota</taxon>
        <taxon>Metazoa</taxon>
        <taxon>Ecdysozoa</taxon>
        <taxon>Arthropoda</taxon>
        <taxon>Hexapoda</taxon>
        <taxon>Insecta</taxon>
        <taxon>Pterygota</taxon>
        <taxon>Neoptera</taxon>
        <taxon>Endopterygota</taxon>
        <taxon>Diptera</taxon>
        <taxon>Brachycera</taxon>
        <taxon>Muscomorpha</taxon>
        <taxon>Ephydroidea</taxon>
        <taxon>Drosophilidae</taxon>
        <taxon>Scaptodrosophila</taxon>
    </lineage>
</organism>
<keyword evidence="4" id="KW-1185">Reference proteome</keyword>
<protein>
    <submittedName>
        <fullName evidence="5">Uncharacterized protein LOC115624274</fullName>
    </submittedName>
</protein>
<dbReference type="SMART" id="SM01318">
    <property type="entry name" value="SVWC"/>
    <property type="match status" value="1"/>
</dbReference>
<dbReference type="OrthoDB" id="6761907at2759"/>
<comment type="subcellular location">
    <subcellularLocation>
        <location evidence="1">Secreted</location>
    </subcellularLocation>
</comment>
<accession>A0A6J2TH36</accession>
<evidence type="ECO:0000259" key="3">
    <source>
        <dbReference type="SMART" id="SM01318"/>
    </source>
</evidence>
<gene>
    <name evidence="5" type="primary">LOC115624274</name>
</gene>
<reference evidence="5" key="1">
    <citation type="submission" date="2025-08" db="UniProtKB">
        <authorList>
            <consortium name="RefSeq"/>
        </authorList>
    </citation>
    <scope>IDENTIFICATION</scope>
    <source>
        <strain evidence="5">11010-0011.00</strain>
        <tissue evidence="5">Whole body</tissue>
    </source>
</reference>
<keyword evidence="2" id="KW-0964">Secreted</keyword>
<proteinExistence type="predicted"/>
<dbReference type="RefSeq" id="XP_030374760.1">
    <property type="nucleotide sequence ID" value="XM_030518900.1"/>
</dbReference>
<evidence type="ECO:0000256" key="2">
    <source>
        <dbReference type="ARBA" id="ARBA00022525"/>
    </source>
</evidence>
<sequence length="57" mass="6195">MKIGSAHRPLDKCIQYSCVKKGVINAKICPLAAAKQNCTIIEDVTQPFPKCCATLEC</sequence>